<evidence type="ECO:0000313" key="1">
    <source>
        <dbReference type="EMBL" id="AOS65706.1"/>
    </source>
</evidence>
<dbReference type="AlphaFoldDB" id="A0AAC9HVD6"/>
<accession>A0AAC9HVD6</accession>
<dbReference type="KEGG" id="ahm:TL08_24640"/>
<dbReference type="EMBL" id="CP014859">
    <property type="protein sequence ID" value="AOS65706.1"/>
    <property type="molecule type" value="Genomic_DNA"/>
</dbReference>
<gene>
    <name evidence="1" type="ORF">TL08_24640</name>
</gene>
<sequence>MGSTWLSQLQASSCGFLFITMINTPTSTTKQVERKLREYLPRYAKKVETDFPLAAHDVAMERARVSLPAGSAGDSPSTSVWRLLDLILQER</sequence>
<keyword evidence="2" id="KW-1185">Reference proteome</keyword>
<reference evidence="2" key="1">
    <citation type="submission" date="2016-03" db="EMBL/GenBank/DDBJ databases">
        <title>Complete genome sequence of the type strain Actinoalloteichus hymeniacidonis DSM 45092.</title>
        <authorList>
            <person name="Schaffert L."/>
            <person name="Albersmeier A."/>
            <person name="Winkler A."/>
            <person name="Kalinowski J."/>
            <person name="Zotchev S."/>
            <person name="Ruckert C."/>
        </authorList>
    </citation>
    <scope>NUCLEOTIDE SEQUENCE [LARGE SCALE GENOMIC DNA]</scope>
    <source>
        <strain evidence="2">HPA177(T) (DSM 45092(T))</strain>
    </source>
</reference>
<proteinExistence type="predicted"/>
<dbReference type="Proteomes" id="UP000095210">
    <property type="component" value="Chromosome"/>
</dbReference>
<evidence type="ECO:0000313" key="2">
    <source>
        <dbReference type="Proteomes" id="UP000095210"/>
    </source>
</evidence>
<organism evidence="1 2">
    <name type="scientific">Actinoalloteichus hymeniacidonis</name>
    <dbReference type="NCBI Taxonomy" id="340345"/>
    <lineage>
        <taxon>Bacteria</taxon>
        <taxon>Bacillati</taxon>
        <taxon>Actinomycetota</taxon>
        <taxon>Actinomycetes</taxon>
        <taxon>Pseudonocardiales</taxon>
        <taxon>Pseudonocardiaceae</taxon>
        <taxon>Actinoalloteichus</taxon>
    </lineage>
</organism>
<name>A0AAC9HVD6_9PSEU</name>
<protein>
    <submittedName>
        <fullName evidence="1">Uncharacterized protein</fullName>
    </submittedName>
</protein>